<feature type="compositionally biased region" description="Low complexity" evidence="1">
    <location>
        <begin position="30"/>
        <end position="42"/>
    </location>
</feature>
<organism evidence="2 3">
    <name type="scientific">Apiospora hydei</name>
    <dbReference type="NCBI Taxonomy" id="1337664"/>
    <lineage>
        <taxon>Eukaryota</taxon>
        <taxon>Fungi</taxon>
        <taxon>Dikarya</taxon>
        <taxon>Ascomycota</taxon>
        <taxon>Pezizomycotina</taxon>
        <taxon>Sordariomycetes</taxon>
        <taxon>Xylariomycetidae</taxon>
        <taxon>Amphisphaeriales</taxon>
        <taxon>Apiosporaceae</taxon>
        <taxon>Apiospora</taxon>
    </lineage>
</organism>
<keyword evidence="3" id="KW-1185">Reference proteome</keyword>
<accession>A0ABR1VUE9</accession>
<feature type="compositionally biased region" description="Polar residues" evidence="1">
    <location>
        <begin position="1"/>
        <end position="11"/>
    </location>
</feature>
<dbReference type="EMBL" id="JAQQWN010000007">
    <property type="protein sequence ID" value="KAK8074876.1"/>
    <property type="molecule type" value="Genomic_DNA"/>
</dbReference>
<sequence length="61" mass="6945">MDESNSATSATDGLPSRQQQQEQEQEQEQQELQKQQQQQLTQPPRGAHLLTSTTKSHRLSN</sequence>
<gene>
    <name evidence="2" type="ORF">PG997_009539</name>
</gene>
<comment type="caution">
    <text evidence="2">The sequence shown here is derived from an EMBL/GenBank/DDBJ whole genome shotgun (WGS) entry which is preliminary data.</text>
</comment>
<protein>
    <submittedName>
        <fullName evidence="2">Uncharacterized protein</fullName>
    </submittedName>
</protein>
<evidence type="ECO:0000313" key="3">
    <source>
        <dbReference type="Proteomes" id="UP001433268"/>
    </source>
</evidence>
<reference evidence="2 3" key="1">
    <citation type="submission" date="2023-01" db="EMBL/GenBank/DDBJ databases">
        <title>Analysis of 21 Apiospora genomes using comparative genomics revels a genus with tremendous synthesis potential of carbohydrate active enzymes and secondary metabolites.</title>
        <authorList>
            <person name="Sorensen T."/>
        </authorList>
    </citation>
    <scope>NUCLEOTIDE SEQUENCE [LARGE SCALE GENOMIC DNA]</scope>
    <source>
        <strain evidence="2 3">CBS 114990</strain>
    </source>
</reference>
<feature type="region of interest" description="Disordered" evidence="1">
    <location>
        <begin position="1"/>
        <end position="61"/>
    </location>
</feature>
<dbReference type="GeneID" id="92046914"/>
<dbReference type="RefSeq" id="XP_066665816.1">
    <property type="nucleotide sequence ID" value="XM_066813854.1"/>
</dbReference>
<proteinExistence type="predicted"/>
<evidence type="ECO:0000256" key="1">
    <source>
        <dbReference type="SAM" id="MobiDB-lite"/>
    </source>
</evidence>
<evidence type="ECO:0000313" key="2">
    <source>
        <dbReference type="EMBL" id="KAK8074876.1"/>
    </source>
</evidence>
<name>A0ABR1VUE9_9PEZI</name>
<dbReference type="Proteomes" id="UP001433268">
    <property type="component" value="Unassembled WGS sequence"/>
</dbReference>